<dbReference type="InterPro" id="IPR043502">
    <property type="entry name" value="DNA/RNA_pol_sf"/>
</dbReference>
<evidence type="ECO:0008006" key="5">
    <source>
        <dbReference type="Google" id="ProtNLM"/>
    </source>
</evidence>
<dbReference type="EMBL" id="CAMXCT020004691">
    <property type="protein sequence ID" value="CAL1163380.1"/>
    <property type="molecule type" value="Genomic_DNA"/>
</dbReference>
<comment type="caution">
    <text evidence="2">The sequence shown here is derived from an EMBL/GenBank/DDBJ whole genome shotgun (WGS) entry which is preliminary data.</text>
</comment>
<dbReference type="OrthoDB" id="2688370at2759"/>
<dbReference type="EMBL" id="CAMXCT010004691">
    <property type="protein sequence ID" value="CAI4010005.1"/>
    <property type="molecule type" value="Genomic_DNA"/>
</dbReference>
<feature type="region of interest" description="Disordered" evidence="1">
    <location>
        <begin position="458"/>
        <end position="507"/>
    </location>
</feature>
<reference evidence="3 4" key="2">
    <citation type="submission" date="2024-05" db="EMBL/GenBank/DDBJ databases">
        <authorList>
            <person name="Chen Y."/>
            <person name="Shah S."/>
            <person name="Dougan E. K."/>
            <person name="Thang M."/>
            <person name="Chan C."/>
        </authorList>
    </citation>
    <scope>NUCLEOTIDE SEQUENCE [LARGE SCALE GENOMIC DNA]</scope>
</reference>
<dbReference type="SUPFAM" id="SSF56672">
    <property type="entry name" value="DNA/RNA polymerases"/>
    <property type="match status" value="1"/>
</dbReference>
<dbReference type="PANTHER" id="PTHR33050">
    <property type="entry name" value="REVERSE TRANSCRIPTASE DOMAIN-CONTAINING PROTEIN"/>
    <property type="match status" value="1"/>
</dbReference>
<protein>
    <recommendedName>
        <fullName evidence="5">Reverse transcriptase domain-containing protein</fullName>
    </recommendedName>
</protein>
<feature type="compositionally biased region" description="Low complexity" evidence="1">
    <location>
        <begin position="631"/>
        <end position="647"/>
    </location>
</feature>
<organism evidence="2">
    <name type="scientific">Cladocopium goreaui</name>
    <dbReference type="NCBI Taxonomy" id="2562237"/>
    <lineage>
        <taxon>Eukaryota</taxon>
        <taxon>Sar</taxon>
        <taxon>Alveolata</taxon>
        <taxon>Dinophyceae</taxon>
        <taxon>Suessiales</taxon>
        <taxon>Symbiodiniaceae</taxon>
        <taxon>Cladocopium</taxon>
    </lineage>
</organism>
<evidence type="ECO:0000313" key="3">
    <source>
        <dbReference type="EMBL" id="CAL4797317.1"/>
    </source>
</evidence>
<name>A0A9P1DHX0_9DINO</name>
<gene>
    <name evidence="2" type="ORF">C1SCF055_LOCUS35326</name>
</gene>
<dbReference type="InterPro" id="IPR052055">
    <property type="entry name" value="Hepadnavirus_pol/RT"/>
</dbReference>
<dbReference type="Proteomes" id="UP001152797">
    <property type="component" value="Unassembled WGS sequence"/>
</dbReference>
<dbReference type="EMBL" id="CAMXCT030004691">
    <property type="protein sequence ID" value="CAL4797317.1"/>
    <property type="molecule type" value="Genomic_DNA"/>
</dbReference>
<dbReference type="PANTHER" id="PTHR33050:SF7">
    <property type="entry name" value="RIBONUCLEASE H"/>
    <property type="match status" value="1"/>
</dbReference>
<feature type="region of interest" description="Disordered" evidence="1">
    <location>
        <begin position="631"/>
        <end position="651"/>
    </location>
</feature>
<evidence type="ECO:0000313" key="4">
    <source>
        <dbReference type="Proteomes" id="UP001152797"/>
    </source>
</evidence>
<evidence type="ECO:0000313" key="2">
    <source>
        <dbReference type="EMBL" id="CAI4010005.1"/>
    </source>
</evidence>
<feature type="region of interest" description="Disordered" evidence="1">
    <location>
        <begin position="1"/>
        <end position="31"/>
    </location>
</feature>
<keyword evidence="4" id="KW-1185">Reference proteome</keyword>
<proteinExistence type="predicted"/>
<evidence type="ECO:0000256" key="1">
    <source>
        <dbReference type="SAM" id="MobiDB-lite"/>
    </source>
</evidence>
<accession>A0A9P1DHX0</accession>
<reference evidence="2" key="1">
    <citation type="submission" date="2022-10" db="EMBL/GenBank/DDBJ databases">
        <authorList>
            <person name="Chen Y."/>
            <person name="Dougan E. K."/>
            <person name="Chan C."/>
            <person name="Rhodes N."/>
            <person name="Thang M."/>
        </authorList>
    </citation>
    <scope>NUCLEOTIDE SEQUENCE</scope>
</reference>
<sequence>MPDLRPSTAAALPCPPINKGTRDQVDKPYPSVRPSTAIQLTRSKLTSDNPFLIAQFAELLAFFGNSSEVHRSLVSSPFADEHRKRLLNNYAATTVFRYLQAVQKFVRVTTQLGMDIHALSESQLADVLTVMQQSRSCDTDRDVSSGNFTIKALRWWYKIAGVTNFQICFSPLVDSFLKTKLSKDKREAPPLPLWLLFQWERRVLQSAATVYETMMLGAFLLITWAGLRFADAQRLNVDSLVFNFQELRGLVWRSKTMAAGHPFGVQAAGLCSTGTFTWLFKFLQTWDQLMRDLQIPRSQCDFLIPAMQPDGTISEFEPLDYAGTTKIFRAMLMTPWKRFQGDHPLERLQMTYTLHSMKATLLSFGPQLGTLVSDSDRLLQGHHQDQKQSLNLYGRDSVWGSLRYQQTVTSQIQQGWRPKTAQHRGGQFPLVEPTVVLERYKKAAPDYRFEWLPFHHHEEPQELPPAQEVVSEESDTDSSSSDSDTDSKGSEQALSAQEMNPKKQEPIQADEAVFARHRRVTHAMVIMDDGNESRPFFMGHLWKASCGNCVMTTKSLEDAMSACGVEPVIASQLVQMGWTVPTFACAAVNLEAFDRLWPEFFPEEEPSLLQKASLRAAFKMCQEMTQPALTNNQAAPASAASDPMANPGTWAESFPPKLDATVIDQMKTKFLASYPSELVNHDTMPSTTFAIEATSNEDPFGPITAQLFRNLRFSGLNQCRGCGRSHQSLVGTRSETGEYLSRQTACYPEALATKFDAQQQFPLGVALGKLGIAHSEGRAPRLVLDQTICGLNGRCRIPERSTLPSIKDVLRTFPIRNFSGDHMGFSLDIKSAHKRIFVREEEHGLLGFTVQGKLYFYRVAPFGATFSAAWWSRLGGWMLRLFHFLVWWSHVALLYVDDFLFFQSLFSMPLSATMICILSQITNIPVSWQKCELAFSIQWIGWKIHLRSGFVEIPVTKIKKFQDYLRSMGRSSRTSKRNLEKLIGLALWLTQLWPYMRIWIRHWYHDLYSIPATHYSIDNGDWRAFSSYLDDNLNFTSRPSGTALPIGGQLLAVRHQTVQTKNDLAKVHVSNKRIWLRIRDPASTKRKLSPSSLRIVQQFMLWLSGLSPMKPLTPKTYWPGIAAADACAAGDTCEIGGFVKSDSGKVYWFSEIYSHSDFANLNIELESEMQRSISSFETLAQIALLFVTAQFFPAHRMPICLKSLSDNSGAESGSNKLWSMTYPLAIFLERMCLMSAILGIEIDVSHIPGSQNILADDLSRWDQSGSPPHDFRLTDRIRISLSDLWNIRRSPTLVPTQATIPWTLPSW</sequence>